<protein>
    <submittedName>
        <fullName evidence="1">Uncharacterized protein</fullName>
    </submittedName>
</protein>
<organism evidence="1 2">
    <name type="scientific">Pseudomonas phage MiCath</name>
    <dbReference type="NCBI Taxonomy" id="3003729"/>
    <lineage>
        <taxon>Viruses</taxon>
        <taxon>Duplodnaviria</taxon>
        <taxon>Heunggongvirae</taxon>
        <taxon>Uroviricota</taxon>
        <taxon>Caudoviricetes</taxon>
        <taxon>Queuovirinae</taxon>
        <taxon>Micathvirus</taxon>
        <taxon>Micathvirus micath</taxon>
    </lineage>
</organism>
<proteinExistence type="predicted"/>
<evidence type="ECO:0000313" key="1">
    <source>
        <dbReference type="EMBL" id="WAX22403.1"/>
    </source>
</evidence>
<dbReference type="EMBL" id="OP882271">
    <property type="protein sequence ID" value="WAX22403.1"/>
    <property type="molecule type" value="Genomic_DNA"/>
</dbReference>
<sequence length="88" mass="10038">MKTYPHIHPEDSTTLRECAIVAARTSNVRIVFIGWAYNIAIFGINGLDDKQIDALLVTLQEDGAIQFVETMNFQRLYTRVEQRHAGNM</sequence>
<reference evidence="1" key="1">
    <citation type="submission" date="2022-11" db="EMBL/GenBank/DDBJ databases">
        <authorList>
            <person name="Jaryenneh J.D."/>
            <person name="Schoeniger J.S."/>
            <person name="Mageeney C.M."/>
        </authorList>
    </citation>
    <scope>NUCLEOTIDE SEQUENCE</scope>
</reference>
<keyword evidence="2" id="KW-1185">Reference proteome</keyword>
<evidence type="ECO:0000313" key="2">
    <source>
        <dbReference type="Proteomes" id="UP001211688"/>
    </source>
</evidence>
<dbReference type="KEGG" id="vg:79412965"/>
<dbReference type="GeneID" id="79412965"/>
<name>A0AAE9VFI8_9CAUD</name>
<accession>A0AAE9VFI8</accession>
<dbReference type="Proteomes" id="UP001211688">
    <property type="component" value="Segment"/>
</dbReference>
<dbReference type="RefSeq" id="YP_010719825.1">
    <property type="nucleotide sequence ID" value="NC_072502.1"/>
</dbReference>